<dbReference type="Proteomes" id="UP001165263">
    <property type="component" value="Unassembled WGS sequence"/>
</dbReference>
<accession>A0ABT2C515</accession>
<dbReference type="InterPro" id="IPR000914">
    <property type="entry name" value="SBP_5_dom"/>
</dbReference>
<evidence type="ECO:0000256" key="1">
    <source>
        <dbReference type="ARBA" id="ARBA00005695"/>
    </source>
</evidence>
<feature type="domain" description="Solute-binding protein family 5" evidence="3">
    <location>
        <begin position="101"/>
        <end position="443"/>
    </location>
</feature>
<comment type="similarity">
    <text evidence="1">Belongs to the bacterial solute-binding protein 5 family.</text>
</comment>
<protein>
    <submittedName>
        <fullName evidence="4">ABC transporter substrate-binding protein</fullName>
    </submittedName>
</protein>
<keyword evidence="2" id="KW-0732">Signal</keyword>
<comment type="caution">
    <text evidence="4">The sequence shown here is derived from an EMBL/GenBank/DDBJ whole genome shotgun (WGS) entry which is preliminary data.</text>
</comment>
<dbReference type="PIRSF" id="PIRSF002741">
    <property type="entry name" value="MppA"/>
    <property type="match status" value="1"/>
</dbReference>
<gene>
    <name evidence="4" type="ORF">NX786_24435</name>
</gene>
<dbReference type="Gene3D" id="3.40.190.10">
    <property type="entry name" value="Periplasmic binding protein-like II"/>
    <property type="match status" value="1"/>
</dbReference>
<evidence type="ECO:0000313" key="4">
    <source>
        <dbReference type="EMBL" id="MCS0632486.1"/>
    </source>
</evidence>
<sequence>MRDSDIILPPSADLRCGFSRRDVLRSLVAGGMMTGTAGALLTHAGAALAQTPKKGGRLRVAAAASSTSDTLDPAKGGTIADFVRHFMFYNGLTAIDAGLNPRMELAESMDTTDAVTWSVKLRKDVVFHDGQALTAADVVYSLLRQKDPATASKAKAIADGFADVKAAGPNEVTIVLNTPNIDLPLLLGTSNFLIVRDGTRDFTTANGTGPYRCKEFRPGIRSVGVANKTYWKPGKPYLDEIEYFAIPDEAARVNALLSGDVDLINGVNPRSARAVKGADGYTLFESNTGNYTDLILRDYLGPVKNPDFVLAMKYMMDRELIRKVAMRGYADIGNDQPVQRTSKYYFEGLPQRALDLDKARYHLRKSGMAGRKLPIVASTPATGSVDTAQVLQLTGQKIGMHLEIKRMPPDGYWSNHWAKHPITFGNINPRPTVDLLFTMFFKSTAPTNVSGWKNAQFDQLLELARGETDEGKRKQMYADMQVLVRDQCGVGIPIFNHSLDGFTNKLQGYASHPLGGLMGYAFADQVWLES</sequence>
<evidence type="ECO:0000313" key="5">
    <source>
        <dbReference type="Proteomes" id="UP001165263"/>
    </source>
</evidence>
<dbReference type="PROSITE" id="PS51318">
    <property type="entry name" value="TAT"/>
    <property type="match status" value="1"/>
</dbReference>
<dbReference type="Pfam" id="PF00496">
    <property type="entry name" value="SBP_bac_5"/>
    <property type="match status" value="1"/>
</dbReference>
<dbReference type="CDD" id="cd08503">
    <property type="entry name" value="PBP2_NikA_DppA_OppA_like_17"/>
    <property type="match status" value="1"/>
</dbReference>
<name>A0ABT2C515_9BURK</name>
<organism evidence="4 5">
    <name type="scientific">Telluria mixta</name>
    <dbReference type="NCBI Taxonomy" id="34071"/>
    <lineage>
        <taxon>Bacteria</taxon>
        <taxon>Pseudomonadati</taxon>
        <taxon>Pseudomonadota</taxon>
        <taxon>Betaproteobacteria</taxon>
        <taxon>Burkholderiales</taxon>
        <taxon>Oxalobacteraceae</taxon>
        <taxon>Telluria group</taxon>
        <taxon>Telluria</taxon>
    </lineage>
</organism>
<dbReference type="InterPro" id="IPR039424">
    <property type="entry name" value="SBP_5"/>
</dbReference>
<proteinExistence type="inferred from homology"/>
<dbReference type="InterPro" id="IPR030678">
    <property type="entry name" value="Peptide/Ni-bd"/>
</dbReference>
<dbReference type="SUPFAM" id="SSF53850">
    <property type="entry name" value="Periplasmic binding protein-like II"/>
    <property type="match status" value="1"/>
</dbReference>
<keyword evidence="5" id="KW-1185">Reference proteome</keyword>
<reference evidence="4" key="1">
    <citation type="submission" date="2022-08" db="EMBL/GenBank/DDBJ databases">
        <title>Reclassification of Massilia species as members of the genera Telluria, Duganella, Pseudoduganella, Mokoshia gen. nov. and Zemynaea gen. nov. using orthogonal and non-orthogonal genome-based approaches.</title>
        <authorList>
            <person name="Bowman J.P."/>
        </authorList>
    </citation>
    <scope>NUCLEOTIDE SEQUENCE</scope>
    <source>
        <strain evidence="4">LMG 11547</strain>
    </source>
</reference>
<dbReference type="EMBL" id="JANUHC010000010">
    <property type="protein sequence ID" value="MCS0632486.1"/>
    <property type="molecule type" value="Genomic_DNA"/>
</dbReference>
<dbReference type="Gene3D" id="3.10.105.10">
    <property type="entry name" value="Dipeptide-binding Protein, Domain 3"/>
    <property type="match status" value="1"/>
</dbReference>
<evidence type="ECO:0000259" key="3">
    <source>
        <dbReference type="Pfam" id="PF00496"/>
    </source>
</evidence>
<dbReference type="RefSeq" id="WP_259451521.1">
    <property type="nucleotide sequence ID" value="NZ_CP119520.1"/>
</dbReference>
<dbReference type="PANTHER" id="PTHR30290:SF38">
    <property type="entry name" value="D,D-DIPEPTIDE-BINDING PERIPLASMIC PROTEIN DDPA-RELATED"/>
    <property type="match status" value="1"/>
</dbReference>
<evidence type="ECO:0000256" key="2">
    <source>
        <dbReference type="ARBA" id="ARBA00022729"/>
    </source>
</evidence>
<dbReference type="PANTHER" id="PTHR30290">
    <property type="entry name" value="PERIPLASMIC BINDING COMPONENT OF ABC TRANSPORTER"/>
    <property type="match status" value="1"/>
</dbReference>
<dbReference type="InterPro" id="IPR006311">
    <property type="entry name" value="TAT_signal"/>
</dbReference>